<organism evidence="2 3">
    <name type="scientific">Herpetosiphon geysericola</name>
    <dbReference type="NCBI Taxonomy" id="70996"/>
    <lineage>
        <taxon>Bacteria</taxon>
        <taxon>Bacillati</taxon>
        <taxon>Chloroflexota</taxon>
        <taxon>Chloroflexia</taxon>
        <taxon>Herpetosiphonales</taxon>
        <taxon>Herpetosiphonaceae</taxon>
        <taxon>Herpetosiphon</taxon>
    </lineage>
</organism>
<dbReference type="AlphaFoldDB" id="A0A0P6Y0C2"/>
<protein>
    <submittedName>
        <fullName evidence="2">Uncharacterized protein</fullName>
    </submittedName>
</protein>
<name>A0A0P6Y0C2_9CHLR</name>
<proteinExistence type="predicted"/>
<gene>
    <name evidence="2" type="ORF">SE18_17160</name>
</gene>
<keyword evidence="3" id="KW-1185">Reference proteome</keyword>
<dbReference type="Proteomes" id="UP000050277">
    <property type="component" value="Unassembled WGS sequence"/>
</dbReference>
<dbReference type="EMBL" id="LGKP01000025">
    <property type="protein sequence ID" value="KPL85383.1"/>
    <property type="molecule type" value="Genomic_DNA"/>
</dbReference>
<accession>A0A0P6Y0C2</accession>
<evidence type="ECO:0000313" key="3">
    <source>
        <dbReference type="Proteomes" id="UP000050277"/>
    </source>
</evidence>
<sequence length="77" mass="8873">MRDESWRSQKSKSLFNREEREGHEEIFLIRLLSKGCGSTKNQSRKSVLICGKKLSLLALRALRGFVLRVLRALRGSK</sequence>
<evidence type="ECO:0000256" key="1">
    <source>
        <dbReference type="SAM" id="MobiDB-lite"/>
    </source>
</evidence>
<evidence type="ECO:0000313" key="2">
    <source>
        <dbReference type="EMBL" id="KPL85383.1"/>
    </source>
</evidence>
<reference evidence="2 3" key="1">
    <citation type="submission" date="2015-07" db="EMBL/GenBank/DDBJ databases">
        <title>Whole genome sequence of Herpetosiphon geysericola DSM 7119.</title>
        <authorList>
            <person name="Hemp J."/>
            <person name="Ward L.M."/>
            <person name="Pace L.A."/>
            <person name="Fischer W.W."/>
        </authorList>
    </citation>
    <scope>NUCLEOTIDE SEQUENCE [LARGE SCALE GENOMIC DNA]</scope>
    <source>
        <strain evidence="2 3">DSM 7119</strain>
    </source>
</reference>
<comment type="caution">
    <text evidence="2">The sequence shown here is derived from an EMBL/GenBank/DDBJ whole genome shotgun (WGS) entry which is preliminary data.</text>
</comment>
<feature type="region of interest" description="Disordered" evidence="1">
    <location>
        <begin position="1"/>
        <end position="20"/>
    </location>
</feature>